<dbReference type="Proteomes" id="UP000186098">
    <property type="component" value="Unassembled WGS sequence"/>
</dbReference>
<dbReference type="STRING" id="407234.SAMN05421795_101189"/>
<dbReference type="OrthoDB" id="7687386at2"/>
<dbReference type="EMBL" id="FTOM01000001">
    <property type="protein sequence ID" value="SIS50851.1"/>
    <property type="molecule type" value="Genomic_DNA"/>
</dbReference>
<keyword evidence="4" id="KW-1185">Reference proteome</keyword>
<sequence length="336" mass="34446">MSHALSPPASASPTPVPTWLLVGATGRLGGMVRTAWADSPPPARLLWQRRTRPSPPPSDPLPSDPPPSDPLAADPAWLDWSPLGDIAPLLERLAIEGPVRAMIVLAGAAPRPEAPMPDHTDLALACLEAARRAGIGRVLIASSAAVYGAPSPPAGFAETAPLTPVNAYGAMKARMEEALRQAARSPGAPELCLLRIGNVAGADALLAPHLAALRAGRAARAGLDIFADGRGPLRSYIGPRTLAQVLAALAAAPAPLPDALNIAAPAPVHMDALAAAAGLEIAPRPAPATAQARITLDTTRLERLFSLAPAASLPQSMTRELGIIPRSAPRPAAKST</sequence>
<evidence type="ECO:0000313" key="4">
    <source>
        <dbReference type="Proteomes" id="UP000186098"/>
    </source>
</evidence>
<feature type="region of interest" description="Disordered" evidence="1">
    <location>
        <begin position="46"/>
        <end position="75"/>
    </location>
</feature>
<feature type="domain" description="NAD-dependent epimerase/dehydratase" evidence="2">
    <location>
        <begin position="20"/>
        <end position="262"/>
    </location>
</feature>
<dbReference type="SUPFAM" id="SSF51735">
    <property type="entry name" value="NAD(P)-binding Rossmann-fold domains"/>
    <property type="match status" value="1"/>
</dbReference>
<protein>
    <submittedName>
        <fullName evidence="3">Nucleoside-diphosphate-sugar epimerase</fullName>
    </submittedName>
</protein>
<dbReference type="AlphaFoldDB" id="A0A1N7JNL5"/>
<dbReference type="Gene3D" id="3.40.50.720">
    <property type="entry name" value="NAD(P)-binding Rossmann-like Domain"/>
    <property type="match status" value="1"/>
</dbReference>
<accession>A0A1N7JNL5</accession>
<dbReference type="InterPro" id="IPR001509">
    <property type="entry name" value="Epimerase_deHydtase"/>
</dbReference>
<organism evidence="3 4">
    <name type="scientific">Phaeovulum vinaykumarii</name>
    <dbReference type="NCBI Taxonomy" id="407234"/>
    <lineage>
        <taxon>Bacteria</taxon>
        <taxon>Pseudomonadati</taxon>
        <taxon>Pseudomonadota</taxon>
        <taxon>Alphaproteobacteria</taxon>
        <taxon>Rhodobacterales</taxon>
        <taxon>Paracoccaceae</taxon>
        <taxon>Phaeovulum</taxon>
    </lineage>
</organism>
<dbReference type="InterPro" id="IPR036291">
    <property type="entry name" value="NAD(P)-bd_dom_sf"/>
</dbReference>
<evidence type="ECO:0000256" key="1">
    <source>
        <dbReference type="SAM" id="MobiDB-lite"/>
    </source>
</evidence>
<feature type="compositionally biased region" description="Pro residues" evidence="1">
    <location>
        <begin position="53"/>
        <end position="69"/>
    </location>
</feature>
<proteinExistence type="predicted"/>
<evidence type="ECO:0000259" key="2">
    <source>
        <dbReference type="Pfam" id="PF01370"/>
    </source>
</evidence>
<dbReference type="Pfam" id="PF01370">
    <property type="entry name" value="Epimerase"/>
    <property type="match status" value="1"/>
</dbReference>
<name>A0A1N7JNL5_9RHOB</name>
<evidence type="ECO:0000313" key="3">
    <source>
        <dbReference type="EMBL" id="SIS50851.1"/>
    </source>
</evidence>
<reference evidence="4" key="1">
    <citation type="submission" date="2017-01" db="EMBL/GenBank/DDBJ databases">
        <authorList>
            <person name="Varghese N."/>
            <person name="Submissions S."/>
        </authorList>
    </citation>
    <scope>NUCLEOTIDE SEQUENCE [LARGE SCALE GENOMIC DNA]</scope>
    <source>
        <strain evidence="4">DSM 18714</strain>
    </source>
</reference>
<gene>
    <name evidence="3" type="ORF">SAMN05421795_101189</name>
</gene>